<dbReference type="SMART" id="SM00354">
    <property type="entry name" value="HTH_LACI"/>
    <property type="match status" value="1"/>
</dbReference>
<dbReference type="CDD" id="cd06286">
    <property type="entry name" value="PBP1_CcpB-like"/>
    <property type="match status" value="1"/>
</dbReference>
<dbReference type="CDD" id="cd01392">
    <property type="entry name" value="HTH_LacI"/>
    <property type="match status" value="1"/>
</dbReference>
<gene>
    <name evidence="5" type="ORF">P4T90_23330</name>
</gene>
<sequence>MTATIEHVAKLAGVSKATVSRVINGVSTVSEENRNKVKKAMKELNFVPNLTARNLRNQRTGNIAVVVPEVGNAFFSRLVQSMAIEAEKQGYQLLICQSRYKHEQEVNYLNFLKTKQVDGIILAAVRNEWEVIETYLASGPIVLCNETVQNATVPVISPNQEYGGYIAAKHLLEQGHTKIAYCMGGDDSKTGLLRKKGFLKAIQEFDLIFDEKYYFNSETPQTGSGFEDGRVLFYQIRNMTEPPTAIFTGSDEVAVGIITEAKKFGWNVPNDLAVIGFDNQPLASIIEPSLTTVDQPIDLIAQKAIKVLIEKINEGTTLKYENYEFPLELIIRESTIKTRIPTVFS</sequence>
<protein>
    <submittedName>
        <fullName evidence="5">LacI family DNA-binding transcriptional regulator</fullName>
    </submittedName>
</protein>
<keyword evidence="3" id="KW-0804">Transcription</keyword>
<comment type="caution">
    <text evidence="5">The sequence shown here is derived from an EMBL/GenBank/DDBJ whole genome shotgun (WGS) entry which is preliminary data.</text>
</comment>
<dbReference type="InterPro" id="IPR046335">
    <property type="entry name" value="LacI/GalR-like_sensor"/>
</dbReference>
<dbReference type="GO" id="GO:0003677">
    <property type="term" value="F:DNA binding"/>
    <property type="evidence" value="ECO:0007669"/>
    <property type="project" value="UniProtKB-KW"/>
</dbReference>
<keyword evidence="6" id="KW-1185">Reference proteome</keyword>
<dbReference type="InterPro" id="IPR028082">
    <property type="entry name" value="Peripla_BP_I"/>
</dbReference>
<feature type="domain" description="HTH lacI-type" evidence="4">
    <location>
        <begin position="3"/>
        <end position="57"/>
    </location>
</feature>
<keyword evidence="2 5" id="KW-0238">DNA-binding</keyword>
<evidence type="ECO:0000256" key="1">
    <source>
        <dbReference type="ARBA" id="ARBA00023015"/>
    </source>
</evidence>
<dbReference type="PRINTS" id="PR00036">
    <property type="entry name" value="HTHLACI"/>
</dbReference>
<dbReference type="Pfam" id="PF13377">
    <property type="entry name" value="Peripla_BP_3"/>
    <property type="match status" value="1"/>
</dbReference>
<dbReference type="RefSeq" id="WP_232317662.1">
    <property type="nucleotide sequence ID" value="NZ_JARMAB010000045.1"/>
</dbReference>
<accession>A0ABU6MNL2</accession>
<name>A0ABU6MNL2_9BACI</name>
<dbReference type="Gene3D" id="3.40.50.2300">
    <property type="match status" value="2"/>
</dbReference>
<dbReference type="PROSITE" id="PS50932">
    <property type="entry name" value="HTH_LACI_2"/>
    <property type="match status" value="1"/>
</dbReference>
<dbReference type="InterPro" id="IPR010982">
    <property type="entry name" value="Lambda_DNA-bd_dom_sf"/>
</dbReference>
<evidence type="ECO:0000256" key="2">
    <source>
        <dbReference type="ARBA" id="ARBA00023125"/>
    </source>
</evidence>
<evidence type="ECO:0000313" key="6">
    <source>
        <dbReference type="Proteomes" id="UP001341444"/>
    </source>
</evidence>
<proteinExistence type="predicted"/>
<organism evidence="5 6">
    <name type="scientific">Heyndrickxia acidicola</name>
    <dbReference type="NCBI Taxonomy" id="209389"/>
    <lineage>
        <taxon>Bacteria</taxon>
        <taxon>Bacillati</taxon>
        <taxon>Bacillota</taxon>
        <taxon>Bacilli</taxon>
        <taxon>Bacillales</taxon>
        <taxon>Bacillaceae</taxon>
        <taxon>Heyndrickxia</taxon>
    </lineage>
</organism>
<dbReference type="PANTHER" id="PTHR30146">
    <property type="entry name" value="LACI-RELATED TRANSCRIPTIONAL REPRESSOR"/>
    <property type="match status" value="1"/>
</dbReference>
<evidence type="ECO:0000256" key="3">
    <source>
        <dbReference type="ARBA" id="ARBA00023163"/>
    </source>
</evidence>
<keyword evidence="1" id="KW-0805">Transcription regulation</keyword>
<dbReference type="InterPro" id="IPR000843">
    <property type="entry name" value="HTH_LacI"/>
</dbReference>
<dbReference type="Proteomes" id="UP001341444">
    <property type="component" value="Unassembled WGS sequence"/>
</dbReference>
<evidence type="ECO:0000313" key="5">
    <source>
        <dbReference type="EMBL" id="MED1205968.1"/>
    </source>
</evidence>
<dbReference type="Pfam" id="PF00356">
    <property type="entry name" value="LacI"/>
    <property type="match status" value="1"/>
</dbReference>
<dbReference type="Gene3D" id="1.10.260.40">
    <property type="entry name" value="lambda repressor-like DNA-binding domains"/>
    <property type="match status" value="1"/>
</dbReference>
<evidence type="ECO:0000259" key="4">
    <source>
        <dbReference type="PROSITE" id="PS50932"/>
    </source>
</evidence>
<dbReference type="SUPFAM" id="SSF53822">
    <property type="entry name" value="Periplasmic binding protein-like I"/>
    <property type="match status" value="1"/>
</dbReference>
<dbReference type="EMBL" id="JARMAB010000045">
    <property type="protein sequence ID" value="MED1205968.1"/>
    <property type="molecule type" value="Genomic_DNA"/>
</dbReference>
<dbReference type="PANTHER" id="PTHR30146:SF136">
    <property type="entry name" value="NTD BIOSYNTHESIS OPERON REGULATOR NTDR"/>
    <property type="match status" value="1"/>
</dbReference>
<reference evidence="5 6" key="1">
    <citation type="submission" date="2023-03" db="EMBL/GenBank/DDBJ databases">
        <title>Bacillus Genome Sequencing.</title>
        <authorList>
            <person name="Dunlap C."/>
        </authorList>
    </citation>
    <scope>NUCLEOTIDE SEQUENCE [LARGE SCALE GENOMIC DNA]</scope>
    <source>
        <strain evidence="5 6">B-23453</strain>
    </source>
</reference>
<dbReference type="SUPFAM" id="SSF47413">
    <property type="entry name" value="lambda repressor-like DNA-binding domains"/>
    <property type="match status" value="1"/>
</dbReference>